<reference evidence="18 19" key="1">
    <citation type="submission" date="2020-10" db="EMBL/GenBank/DDBJ databases">
        <authorList>
            <person name="Klimov P.B."/>
            <person name="Dyachkov S.M."/>
            <person name="Chetverikov P.E."/>
        </authorList>
    </citation>
    <scope>NUCLEOTIDE SEQUENCE [LARGE SCALE GENOMIC DNA]</scope>
    <source>
        <strain evidence="18">BMOC 18-1129-001#AD2665</strain>
        <tissue evidence="18">Entire mites</tissue>
    </source>
</reference>
<dbReference type="Gene3D" id="2.40.30.10">
    <property type="entry name" value="Translation factors"/>
    <property type="match status" value="3"/>
</dbReference>
<dbReference type="Gene3D" id="3.40.50.80">
    <property type="entry name" value="Nucleotide-binding domain of ferredoxin-NADP reductase (FNR) module"/>
    <property type="match status" value="1"/>
</dbReference>
<evidence type="ECO:0000256" key="5">
    <source>
        <dbReference type="ARBA" id="ARBA00012989"/>
    </source>
</evidence>
<dbReference type="Gene3D" id="3.90.1230.10">
    <property type="entry name" value="Nitric Oxide Synthase, Chain A, domain 3"/>
    <property type="match status" value="1"/>
</dbReference>
<dbReference type="PROSITE" id="PS50902">
    <property type="entry name" value="FLAVODOXIN_LIKE"/>
    <property type="match status" value="1"/>
</dbReference>
<feature type="domain" description="FAD-binding FR-type" evidence="17">
    <location>
        <begin position="855"/>
        <end position="1198"/>
    </location>
</feature>
<comment type="cofactor">
    <cofactor evidence="3">
        <name>FAD</name>
        <dbReference type="ChEBI" id="CHEBI:57692"/>
    </cofactor>
</comment>
<evidence type="ECO:0000256" key="7">
    <source>
        <dbReference type="ARBA" id="ARBA00022630"/>
    </source>
</evidence>
<comment type="cofactor">
    <cofactor evidence="1">
        <name>FMN</name>
        <dbReference type="ChEBI" id="CHEBI:58210"/>
    </cofactor>
</comment>
<evidence type="ECO:0000256" key="4">
    <source>
        <dbReference type="ARBA" id="ARBA00006267"/>
    </source>
</evidence>
<dbReference type="Gene3D" id="3.40.50.360">
    <property type="match status" value="1"/>
</dbReference>
<dbReference type="SUPFAM" id="SSF52343">
    <property type="entry name" value="Ferredoxin reductase-like, C-terminal NADP-linked domain"/>
    <property type="match status" value="1"/>
</dbReference>
<evidence type="ECO:0000313" key="18">
    <source>
        <dbReference type="EMBL" id="KAG9509604.1"/>
    </source>
</evidence>
<proteinExistence type="inferred from homology"/>
<dbReference type="InterPro" id="IPR039261">
    <property type="entry name" value="FNR_nucleotide-bd"/>
</dbReference>
<feature type="domain" description="Flavodoxin-like" evidence="16">
    <location>
        <begin position="567"/>
        <end position="779"/>
    </location>
</feature>
<evidence type="ECO:0000259" key="17">
    <source>
        <dbReference type="PROSITE" id="PS51384"/>
    </source>
</evidence>
<dbReference type="SUPFAM" id="SSF56512">
    <property type="entry name" value="Nitric oxide (NO) synthase oxygenase domain"/>
    <property type="match status" value="1"/>
</dbReference>
<feature type="non-terminal residue" evidence="18">
    <location>
        <position position="1"/>
    </location>
</feature>
<comment type="caution">
    <text evidence="18">The sequence shown here is derived from an EMBL/GenBank/DDBJ whole genome shotgun (WGS) entry which is preliminary data.</text>
</comment>
<dbReference type="PIRSF" id="PIRSF000333">
    <property type="entry name" value="NOS"/>
    <property type="match status" value="1"/>
</dbReference>
<dbReference type="InterPro" id="IPR029039">
    <property type="entry name" value="Flavoprotein-like_sf"/>
</dbReference>
<feature type="compositionally biased region" description="Low complexity" evidence="15">
    <location>
        <begin position="970"/>
        <end position="983"/>
    </location>
</feature>
<evidence type="ECO:0000256" key="10">
    <source>
        <dbReference type="ARBA" id="ARBA00022827"/>
    </source>
</evidence>
<organism evidence="18 19">
    <name type="scientific">Fragariocoptes setiger</name>
    <dbReference type="NCBI Taxonomy" id="1670756"/>
    <lineage>
        <taxon>Eukaryota</taxon>
        <taxon>Metazoa</taxon>
        <taxon>Ecdysozoa</taxon>
        <taxon>Arthropoda</taxon>
        <taxon>Chelicerata</taxon>
        <taxon>Arachnida</taxon>
        <taxon>Acari</taxon>
        <taxon>Acariformes</taxon>
        <taxon>Trombidiformes</taxon>
        <taxon>Prostigmata</taxon>
        <taxon>Eupodina</taxon>
        <taxon>Eriophyoidea</taxon>
        <taxon>Phytoptidae</taxon>
        <taxon>Fragariocoptes</taxon>
    </lineage>
</organism>
<dbReference type="Gene3D" id="3.90.340.10">
    <property type="entry name" value="Nitric Oxide Synthase, Chain A, domain 1"/>
    <property type="match status" value="1"/>
</dbReference>
<dbReference type="Pfam" id="PF00667">
    <property type="entry name" value="FAD_binding_1"/>
    <property type="match status" value="1"/>
</dbReference>
<name>A0ABQ7S846_9ACAR</name>
<protein>
    <recommendedName>
        <fullName evidence="5">nitric-oxide synthase (NADPH)</fullName>
        <ecNumber evidence="5">1.14.13.39</ecNumber>
    </recommendedName>
</protein>
<dbReference type="Proteomes" id="UP000825002">
    <property type="component" value="Unassembled WGS sequence"/>
</dbReference>
<evidence type="ECO:0000259" key="16">
    <source>
        <dbReference type="PROSITE" id="PS50902"/>
    </source>
</evidence>
<accession>A0ABQ7S846</accession>
<evidence type="ECO:0000256" key="6">
    <source>
        <dbReference type="ARBA" id="ARBA00022617"/>
    </source>
</evidence>
<dbReference type="PANTHER" id="PTHR43410">
    <property type="entry name" value="NITRIC OXIDE SYNTHASE OXYGENASE"/>
    <property type="match status" value="1"/>
</dbReference>
<keyword evidence="7" id="KW-0285">Flavoprotein</keyword>
<dbReference type="InterPro" id="IPR001094">
    <property type="entry name" value="Flavdoxin-like"/>
</dbReference>
<keyword evidence="19" id="KW-1185">Reference proteome</keyword>
<dbReference type="EMBL" id="JAIFTH010000404">
    <property type="protein sequence ID" value="KAG9509604.1"/>
    <property type="molecule type" value="Genomic_DNA"/>
</dbReference>
<evidence type="ECO:0000256" key="14">
    <source>
        <dbReference type="ARBA" id="ARBA00023004"/>
    </source>
</evidence>
<dbReference type="PROSITE" id="PS51384">
    <property type="entry name" value="FAD_FR"/>
    <property type="match status" value="1"/>
</dbReference>
<evidence type="ECO:0000256" key="11">
    <source>
        <dbReference type="ARBA" id="ARBA00022857"/>
    </source>
</evidence>
<feature type="compositionally biased region" description="Basic residues" evidence="15">
    <location>
        <begin position="1240"/>
        <end position="1255"/>
    </location>
</feature>
<evidence type="ECO:0000256" key="8">
    <source>
        <dbReference type="ARBA" id="ARBA00022643"/>
    </source>
</evidence>
<dbReference type="PRINTS" id="PR00369">
    <property type="entry name" value="FLAVODOXIN"/>
</dbReference>
<dbReference type="Gene3D" id="3.90.440.10">
    <property type="entry name" value="Nitric Oxide Synthase,Heme Domain,Chain A domain 2"/>
    <property type="match status" value="1"/>
</dbReference>
<dbReference type="InterPro" id="IPR001433">
    <property type="entry name" value="OxRdtase_FAD/NAD-bd"/>
</dbReference>
<dbReference type="InterPro" id="IPR044943">
    <property type="entry name" value="NOS_dom_1"/>
</dbReference>
<sequence length="1416" mass="156701">MTSDNSTCNNVSVLLKNLNTGDTQTDTLHARAPCAPVGCTALACLGSIVECPLSNLISSAPKLDEREQIWQHAVQFFDQYYASIKRAGSAAHTERMREIRAQLGAQQTYQLKEQELIYGAKLAWRNASRCIGRIQWSKLQVFDARDSRTAADMFEAVCNHIKYGTNRGMLRSTITIFPQRIGRQRSAQDYRIWNSQLISYAGYCDARTNHQTLGDPLNLELTQICEQLGWQPPNEGALPGQFDILPLVVSACGEPPELFELPAELILRVKLEHPRCAKFAALKLEWYALPAVSAMLLDIGGLQFPACPFNGWYMVTEVGTRDLADTRRYNCLAQVAACVCPHLDQHTNTSLWRDVALAELNCAVLWSFQRSGVTMVDHHTAAETFMTHFANEFRLRGGCPADWVWIVPPTSGSQTPVYHQEMLNYHLLPAYEYQTPAWREAHFKRQLAIAIATQQHKSSLAAATSIPTTISTSGIAHNGNSEAAVDGELTNEVRVGDGVFPMQMTTPDVGALKGDLQHLSTPMTPPSGTLASSGATPRRLRRFKEVARAVKFTSKLFGKALARRVKATILYASETGKSERYAHKLAQIFSHAFNVHVTCMADYDMSACLEHEALLLVVTSTFGNGDPPENGDVFARQLHAIKLTGDATPDSRTVNHMVSTTTFCRSFSTSVASSLANLDSSGGGLDSASFDQTQEGVIAATADNATDNASDSLNQQVLANVRFAVFALGSSAYPNFCAFGRYVDATLAHLGAERLVECACGDELCGQERAFAEWSRCVFARACDVFCVTDNADALSTALSDARASSVSCWRDVRLVYQPLIQPPTQQSQQHTLKCSTRDSEAHTRVAQMARATNKRIVEFRLVERVDLHPIVAESDHRQLTRDEIGDDQDNNKDVEFQRRQTIRVELATRALGAHEPGDHVAIYPTNDEQLVAALAKRCTSRQLGAAFDVHALYRIYVYNESDDIFNESTTATTTPNATTNNNNHHHHATNNNQMSSDSQAMNGDEWVPHERLPQAPVSVYELLRRYVDVTSAPTQELLATLARCFAHSAHDQRRLQELAQSARRYELWRTRQAPTFLDVLNEFSSVEFDVSLLTQMPMVQPRFYSISSFHNNTHSNLTLNASPNANKCDKLSTSKTKNNSSNSNTYAQISLTVAVVRYVTSGSARRRGLCSNYLAYTLSPGDALYGFTRSAPAFHMPPSASTPMVLIGPGTGVAPFRSFWQHRHQALIRSLSSQYYYHHNHSNPHSRSRSRSHSQSHNNCATATNNVSACDDGDGLCDDAGNDVNGGEHFAQTFGPIVLFMGCRVPLLELYKDEVDDMKALGVINVKRVAYSRVTDAPKRHVQDCMRDEAQLISELVLEHGAHVYVCGDVDMAEGVSRTFTQILASLPNPQHGILMQLRERGRYHEDIFGAKPAS</sequence>
<dbReference type="Pfam" id="PF00175">
    <property type="entry name" value="NAD_binding_1"/>
    <property type="match status" value="1"/>
</dbReference>
<dbReference type="InterPro" id="IPR017938">
    <property type="entry name" value="Riboflavin_synthase-like_b-brl"/>
</dbReference>
<comment type="cofactor">
    <cofactor evidence="2">
        <name>heme b</name>
        <dbReference type="ChEBI" id="CHEBI:60344"/>
    </cofactor>
</comment>
<dbReference type="InterPro" id="IPR036119">
    <property type="entry name" value="NOS_N_sf"/>
</dbReference>
<dbReference type="InterPro" id="IPR004030">
    <property type="entry name" value="NOS_N"/>
</dbReference>
<evidence type="ECO:0000256" key="12">
    <source>
        <dbReference type="ARBA" id="ARBA00022860"/>
    </source>
</evidence>
<comment type="similarity">
    <text evidence="4">Belongs to the NOS family.</text>
</comment>
<dbReference type="InterPro" id="IPR044944">
    <property type="entry name" value="NOS_dom_3"/>
</dbReference>
<dbReference type="InterPro" id="IPR050607">
    <property type="entry name" value="NOS"/>
</dbReference>
<dbReference type="Pfam" id="PF02898">
    <property type="entry name" value="NO_synthase"/>
    <property type="match status" value="1"/>
</dbReference>
<keyword evidence="11" id="KW-0521">NADP</keyword>
<dbReference type="EC" id="1.14.13.39" evidence="5"/>
<evidence type="ECO:0000256" key="1">
    <source>
        <dbReference type="ARBA" id="ARBA00001917"/>
    </source>
</evidence>
<gene>
    <name evidence="18" type="primary">Nos1</name>
    <name evidence="18" type="ORF">GZH46_01872</name>
</gene>
<keyword evidence="8" id="KW-0288">FMN</keyword>
<dbReference type="Pfam" id="PF00258">
    <property type="entry name" value="Flavodoxin_1"/>
    <property type="match status" value="1"/>
</dbReference>
<keyword evidence="14" id="KW-0408">Iron</keyword>
<keyword evidence="13" id="KW-0560">Oxidoreductase</keyword>
<dbReference type="InterPro" id="IPR017927">
    <property type="entry name" value="FAD-bd_FR_type"/>
</dbReference>
<keyword evidence="10" id="KW-0274">FAD</keyword>
<dbReference type="Gene3D" id="1.20.990.10">
    <property type="entry name" value="NADPH-cytochrome p450 Reductase, Chain A, domain 3"/>
    <property type="match status" value="2"/>
</dbReference>
<dbReference type="PANTHER" id="PTHR43410:SF1">
    <property type="entry name" value="NITRIC OXIDE SYNTHASE"/>
    <property type="match status" value="1"/>
</dbReference>
<dbReference type="InterPro" id="IPR044940">
    <property type="entry name" value="NOS_dom_2"/>
</dbReference>
<evidence type="ECO:0000256" key="15">
    <source>
        <dbReference type="SAM" id="MobiDB-lite"/>
    </source>
</evidence>
<dbReference type="SUPFAM" id="SSF63380">
    <property type="entry name" value="Riboflavin synthase domain-like"/>
    <property type="match status" value="1"/>
</dbReference>
<dbReference type="PROSITE" id="PS60001">
    <property type="entry name" value="NOS"/>
    <property type="match status" value="1"/>
</dbReference>
<evidence type="ECO:0000256" key="3">
    <source>
        <dbReference type="ARBA" id="ARBA00001974"/>
    </source>
</evidence>
<dbReference type="InterPro" id="IPR008254">
    <property type="entry name" value="Flavodoxin/NO_synth"/>
</dbReference>
<evidence type="ECO:0000256" key="13">
    <source>
        <dbReference type="ARBA" id="ARBA00023002"/>
    </source>
</evidence>
<evidence type="ECO:0000256" key="2">
    <source>
        <dbReference type="ARBA" id="ARBA00001970"/>
    </source>
</evidence>
<dbReference type="InterPro" id="IPR023173">
    <property type="entry name" value="NADPH_Cyt_P450_Rdtase_alpha"/>
</dbReference>
<feature type="region of interest" description="Disordered" evidence="15">
    <location>
        <begin position="1240"/>
        <end position="1261"/>
    </location>
</feature>
<dbReference type="SUPFAM" id="SSF52218">
    <property type="entry name" value="Flavoproteins"/>
    <property type="match status" value="1"/>
</dbReference>
<dbReference type="InterPro" id="IPR003097">
    <property type="entry name" value="CysJ-like_FAD-binding"/>
</dbReference>
<keyword evidence="9" id="KW-0479">Metal-binding</keyword>
<keyword evidence="12" id="KW-0112">Calmodulin-binding</keyword>
<keyword evidence="6" id="KW-0349">Heme</keyword>
<feature type="region of interest" description="Disordered" evidence="15">
    <location>
        <begin position="970"/>
        <end position="1003"/>
    </location>
</feature>
<evidence type="ECO:0000313" key="19">
    <source>
        <dbReference type="Proteomes" id="UP000825002"/>
    </source>
</evidence>
<dbReference type="InterPro" id="IPR012144">
    <property type="entry name" value="NOS_euk"/>
</dbReference>
<evidence type="ECO:0000256" key="9">
    <source>
        <dbReference type="ARBA" id="ARBA00022723"/>
    </source>
</evidence>